<sequence>MGYLKYMNDDGGIEIYPFLMDEGFVSTSSKEYYLVRKLDSGYLIFIIEQNVLNGYLYDSGGKQIYAANISYKQGNFIERYSFLAIYASRFLSGTKEV</sequence>
<evidence type="ECO:0000313" key="1">
    <source>
        <dbReference type="EMBL" id="PWW26633.1"/>
    </source>
</evidence>
<gene>
    <name evidence="1" type="ORF">DFO73_110207</name>
</gene>
<organism evidence="1 2">
    <name type="scientific">Cytobacillus oceanisediminis</name>
    <dbReference type="NCBI Taxonomy" id="665099"/>
    <lineage>
        <taxon>Bacteria</taxon>
        <taxon>Bacillati</taxon>
        <taxon>Bacillota</taxon>
        <taxon>Bacilli</taxon>
        <taxon>Bacillales</taxon>
        <taxon>Bacillaceae</taxon>
        <taxon>Cytobacillus</taxon>
    </lineage>
</organism>
<evidence type="ECO:0000313" key="2">
    <source>
        <dbReference type="Proteomes" id="UP000247150"/>
    </source>
</evidence>
<dbReference type="RefSeq" id="WP_110066206.1">
    <property type="nucleotide sequence ID" value="NZ_QGTW01000010.1"/>
</dbReference>
<dbReference type="EMBL" id="QGTW01000010">
    <property type="protein sequence ID" value="PWW26633.1"/>
    <property type="molecule type" value="Genomic_DNA"/>
</dbReference>
<dbReference type="AlphaFoldDB" id="A0A2V2ZVX8"/>
<protein>
    <submittedName>
        <fullName evidence="1">Uncharacterized protein</fullName>
    </submittedName>
</protein>
<reference evidence="1 2" key="1">
    <citation type="submission" date="2018-05" db="EMBL/GenBank/DDBJ databases">
        <title>Freshwater and sediment microbial communities from various areas in North America, analyzing microbe dynamics in response to fracking.</title>
        <authorList>
            <person name="Lamendella R."/>
        </authorList>
    </citation>
    <scope>NUCLEOTIDE SEQUENCE [LARGE SCALE GENOMIC DNA]</scope>
    <source>
        <strain evidence="1 2">15_TX</strain>
    </source>
</reference>
<accession>A0A2V2ZVX8</accession>
<comment type="caution">
    <text evidence="1">The sequence shown here is derived from an EMBL/GenBank/DDBJ whole genome shotgun (WGS) entry which is preliminary data.</text>
</comment>
<proteinExistence type="predicted"/>
<name>A0A2V2ZVX8_9BACI</name>
<dbReference type="Proteomes" id="UP000247150">
    <property type="component" value="Unassembled WGS sequence"/>
</dbReference>